<name>A0ABV7W2F3_9BURK</name>
<evidence type="ECO:0000313" key="2">
    <source>
        <dbReference type="EMBL" id="MFC3683680.1"/>
    </source>
</evidence>
<comment type="caution">
    <text evidence="2">The sequence shown here is derived from an EMBL/GenBank/DDBJ whole genome shotgun (WGS) entry which is preliminary data.</text>
</comment>
<feature type="transmembrane region" description="Helical" evidence="1">
    <location>
        <begin position="44"/>
        <end position="64"/>
    </location>
</feature>
<keyword evidence="1" id="KW-1133">Transmembrane helix</keyword>
<protein>
    <submittedName>
        <fullName evidence="2">DUF2065 domain-containing protein</fullName>
    </submittedName>
</protein>
<dbReference type="PANTHER" id="PTHR38602">
    <property type="entry name" value="INNER MEMBRANE PROTEIN-RELATED"/>
    <property type="match status" value="1"/>
</dbReference>
<feature type="transmembrane region" description="Helical" evidence="1">
    <location>
        <begin position="12"/>
        <end position="32"/>
    </location>
</feature>
<dbReference type="RefSeq" id="WP_382172995.1">
    <property type="nucleotide sequence ID" value="NZ_JBHRXX010000002.1"/>
</dbReference>
<keyword evidence="1" id="KW-0472">Membrane</keyword>
<dbReference type="InterPro" id="IPR019201">
    <property type="entry name" value="DUF2065"/>
</dbReference>
<evidence type="ECO:0000256" key="1">
    <source>
        <dbReference type="SAM" id="Phobius"/>
    </source>
</evidence>
<keyword evidence="3" id="KW-1185">Reference proteome</keyword>
<dbReference type="PANTHER" id="PTHR38602:SF1">
    <property type="entry name" value="INNER MEMBRANE PROTEIN"/>
    <property type="match status" value="1"/>
</dbReference>
<dbReference type="EMBL" id="JBHRXX010000002">
    <property type="protein sequence ID" value="MFC3683680.1"/>
    <property type="molecule type" value="Genomic_DNA"/>
</dbReference>
<dbReference type="Pfam" id="PF09838">
    <property type="entry name" value="DUF2065"/>
    <property type="match status" value="1"/>
</dbReference>
<proteinExistence type="predicted"/>
<accession>A0ABV7W2F3</accession>
<sequence>MEASLSDLFWPALALVLIFEGLMPFVAPRVWRRVFSEMLRMRDGQIRFFGLICLGCGVALWWWVA</sequence>
<gene>
    <name evidence="2" type="ORF">ACFOPI_08765</name>
</gene>
<organism evidence="2 3">
    <name type="scientific">Hydrogenophaga luteola</name>
    <dbReference type="NCBI Taxonomy" id="1591122"/>
    <lineage>
        <taxon>Bacteria</taxon>
        <taxon>Pseudomonadati</taxon>
        <taxon>Pseudomonadota</taxon>
        <taxon>Betaproteobacteria</taxon>
        <taxon>Burkholderiales</taxon>
        <taxon>Comamonadaceae</taxon>
        <taxon>Hydrogenophaga</taxon>
    </lineage>
</organism>
<dbReference type="Proteomes" id="UP001595729">
    <property type="component" value="Unassembled WGS sequence"/>
</dbReference>
<reference evidence="3" key="1">
    <citation type="journal article" date="2019" name="Int. J. Syst. Evol. Microbiol.">
        <title>The Global Catalogue of Microorganisms (GCM) 10K type strain sequencing project: providing services to taxonomists for standard genome sequencing and annotation.</title>
        <authorList>
            <consortium name="The Broad Institute Genomics Platform"/>
            <consortium name="The Broad Institute Genome Sequencing Center for Infectious Disease"/>
            <person name="Wu L."/>
            <person name="Ma J."/>
        </authorList>
    </citation>
    <scope>NUCLEOTIDE SEQUENCE [LARGE SCALE GENOMIC DNA]</scope>
    <source>
        <strain evidence="3">KCTC 42501</strain>
    </source>
</reference>
<evidence type="ECO:0000313" key="3">
    <source>
        <dbReference type="Proteomes" id="UP001595729"/>
    </source>
</evidence>
<keyword evidence="1" id="KW-0812">Transmembrane</keyword>